<dbReference type="CDD" id="cd03221">
    <property type="entry name" value="ABCF_EF-3"/>
    <property type="match status" value="2"/>
</dbReference>
<dbReference type="AlphaFoldDB" id="A0A1N6GC37"/>
<dbReference type="InterPro" id="IPR037118">
    <property type="entry name" value="Val-tRNA_synth_C_sf"/>
</dbReference>
<dbReference type="GO" id="GO:0003677">
    <property type="term" value="F:DNA binding"/>
    <property type="evidence" value="ECO:0007669"/>
    <property type="project" value="UniProtKB-UniRule"/>
</dbReference>
<dbReference type="PROSITE" id="PS50893">
    <property type="entry name" value="ABC_TRANSPORTER_2"/>
    <property type="match status" value="2"/>
</dbReference>
<keyword evidence="8 11" id="KW-0234">DNA repair</keyword>
<evidence type="ECO:0000256" key="10">
    <source>
        <dbReference type="ARBA" id="ARBA00061478"/>
    </source>
</evidence>
<dbReference type="GO" id="GO:0005737">
    <property type="term" value="C:cytoplasm"/>
    <property type="evidence" value="ECO:0007669"/>
    <property type="project" value="UniProtKB-SubCell"/>
</dbReference>
<dbReference type="InterPro" id="IPR003439">
    <property type="entry name" value="ABC_transporter-like_ATP-bd"/>
</dbReference>
<dbReference type="RefSeq" id="WP_074201562.1">
    <property type="nucleotide sequence ID" value="NZ_FSRE01000003.1"/>
</dbReference>
<dbReference type="GO" id="GO:0016887">
    <property type="term" value="F:ATP hydrolysis activity"/>
    <property type="evidence" value="ECO:0007669"/>
    <property type="project" value="UniProtKB-UniRule"/>
</dbReference>
<dbReference type="GO" id="GO:0043022">
    <property type="term" value="F:ribosome binding"/>
    <property type="evidence" value="ECO:0007669"/>
    <property type="project" value="UniProtKB-UniRule"/>
</dbReference>
<evidence type="ECO:0000256" key="5">
    <source>
        <dbReference type="ARBA" id="ARBA00022801"/>
    </source>
</evidence>
<dbReference type="Proteomes" id="UP000198461">
    <property type="component" value="Unassembled WGS sequence"/>
</dbReference>
<protein>
    <recommendedName>
        <fullName evidence="11">ATP-binding protein Uup</fullName>
        <ecNumber evidence="11">3.6.1.-</ecNumber>
    </recommendedName>
</protein>
<dbReference type="GO" id="GO:0005524">
    <property type="term" value="F:ATP binding"/>
    <property type="evidence" value="ECO:0007669"/>
    <property type="project" value="UniProtKB-UniRule"/>
</dbReference>
<feature type="region of interest" description="Disordered" evidence="12">
    <location>
        <begin position="538"/>
        <end position="569"/>
    </location>
</feature>
<evidence type="ECO:0000256" key="3">
    <source>
        <dbReference type="ARBA" id="ARBA00022741"/>
    </source>
</evidence>
<dbReference type="GO" id="GO:0006281">
    <property type="term" value="P:DNA repair"/>
    <property type="evidence" value="ECO:0007669"/>
    <property type="project" value="UniProtKB-KW"/>
</dbReference>
<dbReference type="SUPFAM" id="SSF52540">
    <property type="entry name" value="P-loop containing nucleoside triphosphate hydrolases"/>
    <property type="match status" value="2"/>
</dbReference>
<evidence type="ECO:0000313" key="14">
    <source>
        <dbReference type="EMBL" id="SIO05054.1"/>
    </source>
</evidence>
<dbReference type="InterPro" id="IPR043686">
    <property type="entry name" value="Uup"/>
</dbReference>
<keyword evidence="2 11" id="KW-0677">Repeat</keyword>
<dbReference type="EMBL" id="FSRE01000003">
    <property type="protein sequence ID" value="SIO05054.1"/>
    <property type="molecule type" value="Genomic_DNA"/>
</dbReference>
<proteinExistence type="inferred from homology"/>
<dbReference type="Pfam" id="PF16326">
    <property type="entry name" value="ABC_tran_CTD"/>
    <property type="match status" value="1"/>
</dbReference>
<organism evidence="14 15">
    <name type="scientific">Sulfurivirga caldicuralii</name>
    <dbReference type="NCBI Taxonomy" id="364032"/>
    <lineage>
        <taxon>Bacteria</taxon>
        <taxon>Pseudomonadati</taxon>
        <taxon>Pseudomonadota</taxon>
        <taxon>Gammaproteobacteria</taxon>
        <taxon>Thiotrichales</taxon>
        <taxon>Piscirickettsiaceae</taxon>
        <taxon>Sulfurivirga</taxon>
    </lineage>
</organism>
<dbReference type="PANTHER" id="PTHR42855:SF1">
    <property type="entry name" value="ABC TRANSPORTER DOMAIN-CONTAINING PROTEIN"/>
    <property type="match status" value="1"/>
</dbReference>
<accession>A0A1N6GC37</accession>
<keyword evidence="11" id="KW-0175">Coiled coil</keyword>
<evidence type="ECO:0000256" key="9">
    <source>
        <dbReference type="ARBA" id="ARBA00049360"/>
    </source>
</evidence>
<keyword evidence="1 11" id="KW-0963">Cytoplasm</keyword>
<dbReference type="Pfam" id="PF12848">
    <property type="entry name" value="ABC_tran_Xtn"/>
    <property type="match status" value="1"/>
</dbReference>
<dbReference type="STRING" id="364032.SAMN05443662_1278"/>
<evidence type="ECO:0000256" key="4">
    <source>
        <dbReference type="ARBA" id="ARBA00022763"/>
    </source>
</evidence>
<feature type="domain" description="ABC transporter" evidence="13">
    <location>
        <begin position="321"/>
        <end position="538"/>
    </location>
</feature>
<dbReference type="OrthoDB" id="9762051at2"/>
<evidence type="ECO:0000256" key="11">
    <source>
        <dbReference type="HAMAP-Rule" id="MF_00848"/>
    </source>
</evidence>
<keyword evidence="5 11" id="KW-0378">Hydrolase</keyword>
<dbReference type="FunFam" id="3.40.50.300:FF:000309">
    <property type="entry name" value="ABC transporter ATP-binding protein"/>
    <property type="match status" value="1"/>
</dbReference>
<dbReference type="FunFam" id="3.40.50.300:FF:000011">
    <property type="entry name" value="Putative ABC transporter ATP-binding component"/>
    <property type="match status" value="1"/>
</dbReference>
<dbReference type="InterPro" id="IPR017871">
    <property type="entry name" value="ABC_transporter-like_CS"/>
</dbReference>
<dbReference type="EC" id="3.6.1.-" evidence="11"/>
<dbReference type="Gene3D" id="3.40.50.300">
    <property type="entry name" value="P-loop containing nucleotide triphosphate hydrolases"/>
    <property type="match status" value="2"/>
</dbReference>
<evidence type="ECO:0000256" key="1">
    <source>
        <dbReference type="ARBA" id="ARBA00022490"/>
    </source>
</evidence>
<feature type="domain" description="ABC transporter" evidence="13">
    <location>
        <begin position="4"/>
        <end position="254"/>
    </location>
</feature>
<sequence>MALMTLHNLSIAYGDKPLLDHQNMEIEAGERICIVGRNGEGKSTLLKIIAGQIQPDDGEIITADNMRVAMMPQEVPEHLPGSVYDQIATGAGDISALLSRHHALSQQLAQTPDNKALLSELESIQHELDARDGWRLSNQVDTIITEMNLPAEARFDDLSGGLKRRVLLGQALVQQPDILLLDEPTNHLDIPSIEWLEKFLKSLDIAIVFITHDRAFLQKLATRIVELDRGKLQSFPGDWNNYLRRKTEQLAAEERANAEFDKKLAQEEAWIRQGIKARRTRNEGRVRALKALREAAANRRKRKGRASISVNAADKSGKKVIEVEHLSYSIDGKPIVQDLNTLILRGDKVGILGPNGCGKTTLLKLLLGQLKPERGKVKLGTRLEIAYFDQHREQLDPGKSVADSVVDDSDWVQIGERKVHVMRYIQDFLFSPERARQPVSALSGGERNRLLLARVFARPSNLLVLDEPTNDLDMETLELLEEKLLEYPGTLLLVSHDRAFIDNVVTSTLAFDAPGVVNEYVGGYEDWLRQRPEQYKNAWENPGKKPAQKSAAKKVGDPPSATRKNQPPKLTFKEQREYEQLPEHIETLEADIAQLHEQMSDPAFFQQAPDAIKAAQQKLEALEQALEAAFERWEALEAKQQAWLARPR</sequence>
<evidence type="ECO:0000256" key="6">
    <source>
        <dbReference type="ARBA" id="ARBA00022840"/>
    </source>
</evidence>
<comment type="catalytic activity">
    <reaction evidence="9 11">
        <text>ATP + H2O = ADP + phosphate + H(+)</text>
        <dbReference type="Rhea" id="RHEA:13065"/>
        <dbReference type="ChEBI" id="CHEBI:15377"/>
        <dbReference type="ChEBI" id="CHEBI:15378"/>
        <dbReference type="ChEBI" id="CHEBI:30616"/>
        <dbReference type="ChEBI" id="CHEBI:43474"/>
        <dbReference type="ChEBI" id="CHEBI:456216"/>
    </reaction>
</comment>
<dbReference type="SMART" id="SM00382">
    <property type="entry name" value="AAA"/>
    <property type="match status" value="2"/>
</dbReference>
<feature type="binding site" evidence="11">
    <location>
        <begin position="36"/>
        <end position="43"/>
    </location>
    <ligand>
        <name>ATP</name>
        <dbReference type="ChEBI" id="CHEBI:30616"/>
        <label>1</label>
    </ligand>
</feature>
<evidence type="ECO:0000313" key="15">
    <source>
        <dbReference type="Proteomes" id="UP000198461"/>
    </source>
</evidence>
<feature type="binding site" evidence="11">
    <location>
        <begin position="353"/>
        <end position="360"/>
    </location>
    <ligand>
        <name>ATP</name>
        <dbReference type="ChEBI" id="CHEBI:30616"/>
        <label>2</label>
    </ligand>
</feature>
<keyword evidence="4 11" id="KW-0227">DNA damage</keyword>
<keyword evidence="3 11" id="KW-0547">Nucleotide-binding</keyword>
<feature type="coiled-coil region" evidence="11">
    <location>
        <begin position="578"/>
        <end position="639"/>
    </location>
</feature>
<dbReference type="InterPro" id="IPR051309">
    <property type="entry name" value="ABCF_ATPase"/>
</dbReference>
<gene>
    <name evidence="11" type="primary">uup</name>
    <name evidence="14" type="ORF">SAMN05443662_1278</name>
</gene>
<dbReference type="InterPro" id="IPR003593">
    <property type="entry name" value="AAA+_ATPase"/>
</dbReference>
<reference evidence="14 15" key="1">
    <citation type="submission" date="2016-11" db="EMBL/GenBank/DDBJ databases">
        <authorList>
            <person name="Jaros S."/>
            <person name="Januszkiewicz K."/>
            <person name="Wedrychowicz H."/>
        </authorList>
    </citation>
    <scope>NUCLEOTIDE SEQUENCE [LARGE SCALE GENOMIC DNA]</scope>
    <source>
        <strain evidence="14 15">DSM 17737</strain>
    </source>
</reference>
<keyword evidence="15" id="KW-1185">Reference proteome</keyword>
<evidence type="ECO:0000259" key="13">
    <source>
        <dbReference type="PROSITE" id="PS50893"/>
    </source>
</evidence>
<evidence type="ECO:0000256" key="7">
    <source>
        <dbReference type="ARBA" id="ARBA00023125"/>
    </source>
</evidence>
<evidence type="ECO:0000256" key="8">
    <source>
        <dbReference type="ARBA" id="ARBA00023204"/>
    </source>
</evidence>
<dbReference type="Pfam" id="PF00005">
    <property type="entry name" value="ABC_tran"/>
    <property type="match status" value="2"/>
</dbReference>
<comment type="similarity">
    <text evidence="10 11">Belongs to the ABC transporter superfamily. ABCF family. Uup subfamily.</text>
</comment>
<evidence type="ECO:0000256" key="2">
    <source>
        <dbReference type="ARBA" id="ARBA00022737"/>
    </source>
</evidence>
<dbReference type="HAMAP" id="MF_00848">
    <property type="entry name" value="Uup"/>
    <property type="match status" value="1"/>
</dbReference>
<dbReference type="InterPro" id="IPR032524">
    <property type="entry name" value="ABC_tran_C"/>
</dbReference>
<dbReference type="Gene3D" id="1.10.287.380">
    <property type="entry name" value="Valyl-tRNA synthetase, C-terminal domain"/>
    <property type="match status" value="1"/>
</dbReference>
<name>A0A1N6GC37_9GAMM</name>
<keyword evidence="6 11" id="KW-0067">ATP-binding</keyword>
<keyword evidence="7 11" id="KW-0238">DNA-binding</keyword>
<evidence type="ECO:0000256" key="12">
    <source>
        <dbReference type="SAM" id="MobiDB-lite"/>
    </source>
</evidence>
<comment type="subcellular location">
    <subcellularLocation>
        <location evidence="11">Cytoplasm</location>
    </subcellularLocation>
    <text evidence="11">Associates with ribosomes.</text>
</comment>
<dbReference type="InterPro" id="IPR032781">
    <property type="entry name" value="ABC_tran_Xtn"/>
</dbReference>
<comment type="function">
    <text evidence="11">Probably plays a role in ribosome assembly or function. May be involved in resolution of branched DNA intermediates that result from template switching in postreplication gaps. Binds DNA and has ATPase activity.</text>
</comment>
<dbReference type="PANTHER" id="PTHR42855">
    <property type="entry name" value="ABC TRANSPORTER ATP-BINDING SUBUNIT"/>
    <property type="match status" value="1"/>
</dbReference>
<dbReference type="PROSITE" id="PS00211">
    <property type="entry name" value="ABC_TRANSPORTER_1"/>
    <property type="match status" value="1"/>
</dbReference>
<dbReference type="InterPro" id="IPR027417">
    <property type="entry name" value="P-loop_NTPase"/>
</dbReference>